<feature type="region of interest" description="Disordered" evidence="1">
    <location>
        <begin position="492"/>
        <end position="548"/>
    </location>
</feature>
<feature type="region of interest" description="Disordered" evidence="1">
    <location>
        <begin position="315"/>
        <end position="352"/>
    </location>
</feature>
<dbReference type="AlphaFoldDB" id="A0A0A1UUP4"/>
<sequence>MTAKRKDFSFRLKSSFWRVLGPAEVFPFALSLGIVVQGIIFASIQSFGLRGLFIRGCEPLSQVMLPAFFIVPYIQFTFGLEAIVQALRPYQPFSPRSKWSVPTCLAVIVFGLILTFVLTRLELPPDICFPSVVFFLRRWAIGCFGLLIGIAATLLIGCVVTFIRLYRVVGIGEQQRITATWMAWYMALGVLTLSIMLPFFYAVAVDDSSTIKTSQSELSMATVVVSNLTGLMTGGMYILLRSTKIGKLGPRGYFEFDRQRSIRHPKSSVPHSFIFTRQMEQPVPLSTQLPPARRQASSLYTTQDVELGLGPVHALTSDESQKPDGMPEAPAVGVATTTPGPVPSQEAHARKNSAYNLFPRDTISDKPMYTLPATAYVSSSKDNDQAVNPFDDDELLPPPTIRLSGGRHNRESSLGSSATVPIGIRVSNIHDMPSVQSYYEVPPSPRATTPTRPVSSVPVPQIPDTLVVPEDEASEGGDKQLPPVPLALVNKEPVKEVDEEEVRLSPTVYTPQRTPSKTKAKPSSPTAQPVGRPHSPESFSPVNEAEWI</sequence>
<feature type="transmembrane region" description="Helical" evidence="2">
    <location>
        <begin position="218"/>
        <end position="240"/>
    </location>
</feature>
<proteinExistence type="predicted"/>
<feature type="region of interest" description="Disordered" evidence="1">
    <location>
        <begin position="437"/>
        <end position="462"/>
    </location>
</feature>
<keyword evidence="2" id="KW-0472">Membrane</keyword>
<gene>
    <name evidence="3" type="ORF">X797_006154</name>
</gene>
<protein>
    <submittedName>
        <fullName evidence="3">Uncharacterized protein</fullName>
    </submittedName>
</protein>
<feature type="compositionally biased region" description="Polar residues" evidence="1">
    <location>
        <begin position="507"/>
        <end position="527"/>
    </location>
</feature>
<evidence type="ECO:0000256" key="2">
    <source>
        <dbReference type="SAM" id="Phobius"/>
    </source>
</evidence>
<keyword evidence="2" id="KW-1133">Transmembrane helix</keyword>
<dbReference type="eggNOG" id="ENOG502SMUJ">
    <property type="taxonomic scope" value="Eukaryota"/>
</dbReference>
<accession>A0A0A1UUP4</accession>
<name>A0A0A1UUP4_9HYPO</name>
<keyword evidence="2" id="KW-0812">Transmembrane</keyword>
<comment type="caution">
    <text evidence="3">The sequence shown here is derived from an EMBL/GenBank/DDBJ whole genome shotgun (WGS) entry which is preliminary data.</text>
</comment>
<evidence type="ECO:0000256" key="1">
    <source>
        <dbReference type="SAM" id="MobiDB-lite"/>
    </source>
</evidence>
<feature type="transmembrane region" description="Helical" evidence="2">
    <location>
        <begin position="139"/>
        <end position="163"/>
    </location>
</feature>
<feature type="transmembrane region" description="Helical" evidence="2">
    <location>
        <begin position="183"/>
        <end position="203"/>
    </location>
</feature>
<dbReference type="OrthoDB" id="5368516at2759"/>
<feature type="transmembrane region" description="Helical" evidence="2">
    <location>
        <begin position="21"/>
        <end position="44"/>
    </location>
</feature>
<organism evidence="3 4">
    <name type="scientific">Metarhizium robertsii</name>
    <dbReference type="NCBI Taxonomy" id="568076"/>
    <lineage>
        <taxon>Eukaryota</taxon>
        <taxon>Fungi</taxon>
        <taxon>Dikarya</taxon>
        <taxon>Ascomycota</taxon>
        <taxon>Pezizomycotina</taxon>
        <taxon>Sordariomycetes</taxon>
        <taxon>Hypocreomycetidae</taxon>
        <taxon>Hypocreales</taxon>
        <taxon>Clavicipitaceae</taxon>
        <taxon>Metarhizium</taxon>
    </lineage>
</organism>
<feature type="transmembrane region" description="Helical" evidence="2">
    <location>
        <begin position="99"/>
        <end position="119"/>
    </location>
</feature>
<dbReference type="Proteomes" id="UP000030151">
    <property type="component" value="Unassembled WGS sequence"/>
</dbReference>
<feature type="compositionally biased region" description="Low complexity" evidence="1">
    <location>
        <begin position="446"/>
        <end position="459"/>
    </location>
</feature>
<evidence type="ECO:0000313" key="3">
    <source>
        <dbReference type="EMBL" id="EXV00746.1"/>
    </source>
</evidence>
<dbReference type="HOGENOM" id="CLU_020690_0_0_1"/>
<feature type="transmembrane region" description="Helical" evidence="2">
    <location>
        <begin position="64"/>
        <end position="87"/>
    </location>
</feature>
<evidence type="ECO:0000313" key="4">
    <source>
        <dbReference type="Proteomes" id="UP000030151"/>
    </source>
</evidence>
<reference evidence="3 4" key="1">
    <citation type="submission" date="2014-02" db="EMBL/GenBank/DDBJ databases">
        <title>The genome sequence of the entomopathogenic fungus Metarhizium robertsii ARSEF 2575.</title>
        <authorList>
            <person name="Giuliano Garisto Donzelli B."/>
            <person name="Roe B.A."/>
            <person name="Macmil S.L."/>
            <person name="Krasnoff S.B."/>
            <person name="Gibson D.M."/>
        </authorList>
    </citation>
    <scope>NUCLEOTIDE SEQUENCE [LARGE SCALE GENOMIC DNA]</scope>
    <source>
        <strain evidence="3 4">ARSEF 2575</strain>
    </source>
</reference>
<feature type="region of interest" description="Disordered" evidence="1">
    <location>
        <begin position="378"/>
        <end position="416"/>
    </location>
</feature>
<dbReference type="EMBL" id="JELW01000011">
    <property type="protein sequence ID" value="EXV00746.1"/>
    <property type="molecule type" value="Genomic_DNA"/>
</dbReference>